<name>A0A7J0D7F2_9ERIC</name>
<evidence type="ECO:0000313" key="2">
    <source>
        <dbReference type="EMBL" id="GFS28888.1"/>
    </source>
</evidence>
<proteinExistence type="predicted"/>
<accession>A0A7J0D7F2</accession>
<dbReference type="Proteomes" id="UP000585474">
    <property type="component" value="Unassembled WGS sequence"/>
</dbReference>
<feature type="chain" id="PRO_5029553443" evidence="1">
    <location>
        <begin position="24"/>
        <end position="274"/>
    </location>
</feature>
<dbReference type="EMBL" id="BJWL01000058">
    <property type="protein sequence ID" value="GFS28888.1"/>
    <property type="molecule type" value="Genomic_DNA"/>
</dbReference>
<organism evidence="2 3">
    <name type="scientific">Actinidia rufa</name>
    <dbReference type="NCBI Taxonomy" id="165716"/>
    <lineage>
        <taxon>Eukaryota</taxon>
        <taxon>Viridiplantae</taxon>
        <taxon>Streptophyta</taxon>
        <taxon>Embryophyta</taxon>
        <taxon>Tracheophyta</taxon>
        <taxon>Spermatophyta</taxon>
        <taxon>Magnoliopsida</taxon>
        <taxon>eudicotyledons</taxon>
        <taxon>Gunneridae</taxon>
        <taxon>Pentapetalae</taxon>
        <taxon>asterids</taxon>
        <taxon>Ericales</taxon>
        <taxon>Actinidiaceae</taxon>
        <taxon>Actinidia</taxon>
    </lineage>
</organism>
<keyword evidence="1" id="KW-0732">Signal</keyword>
<protein>
    <submittedName>
        <fullName evidence="2">Uncharacterized protein</fullName>
    </submittedName>
</protein>
<evidence type="ECO:0000256" key="1">
    <source>
        <dbReference type="SAM" id="SignalP"/>
    </source>
</evidence>
<comment type="caution">
    <text evidence="2">The sequence shown here is derived from an EMBL/GenBank/DDBJ whole genome shotgun (WGS) entry which is preliminary data.</text>
</comment>
<reference evidence="3" key="1">
    <citation type="submission" date="2019-07" db="EMBL/GenBank/DDBJ databases">
        <title>De Novo Assembly of kiwifruit Actinidia rufa.</title>
        <authorList>
            <person name="Sugita-Konishi S."/>
            <person name="Sato K."/>
            <person name="Mori E."/>
            <person name="Abe Y."/>
            <person name="Kisaki G."/>
            <person name="Hamano K."/>
            <person name="Suezawa K."/>
            <person name="Otani M."/>
            <person name="Fukuda T."/>
            <person name="Manabe T."/>
            <person name="Gomi K."/>
            <person name="Tabuchi M."/>
            <person name="Akimitsu K."/>
            <person name="Kataoka I."/>
        </authorList>
    </citation>
    <scope>NUCLEOTIDE SEQUENCE [LARGE SCALE GENOMIC DNA]</scope>
    <source>
        <strain evidence="3">cv. Fuchu</strain>
    </source>
</reference>
<gene>
    <name evidence="2" type="ORF">Acr_00g0004460</name>
</gene>
<sequence>MVVGGKLLALLLPFSLLLSLAYSATTTVTGTAATCFATLGSAAVGSTTFAVRGSGTRRYAAGGGSTARSTASSTESPESTVSTVCYDAVVDFLLSGLGFSQYPTAEAFIPFRRRTASSYLVLWRGANPLGSSSSNMSSFSFVPVFKNPFKGLGPCEVMLMIPLLQTPRSNRPAIGDSLSCKVGAPLLALADRKERANCPYPGYRLSPQPKYRGISRYGTQHWRPRVRLSRSSLTLFLPPTAARTHLKESPLTVDIDEHHQAHPQPLLSTSDLPP</sequence>
<feature type="signal peptide" evidence="1">
    <location>
        <begin position="1"/>
        <end position="23"/>
    </location>
</feature>
<keyword evidence="3" id="KW-1185">Reference proteome</keyword>
<dbReference type="AlphaFoldDB" id="A0A7J0D7F2"/>
<evidence type="ECO:0000313" key="3">
    <source>
        <dbReference type="Proteomes" id="UP000585474"/>
    </source>
</evidence>